<dbReference type="InterPro" id="IPR032816">
    <property type="entry name" value="VTT_dom"/>
</dbReference>
<evidence type="ECO:0000256" key="7">
    <source>
        <dbReference type="RuleBase" id="RU367016"/>
    </source>
</evidence>
<evidence type="ECO:0000256" key="6">
    <source>
        <dbReference type="ARBA" id="ARBA00023136"/>
    </source>
</evidence>
<evidence type="ECO:0000313" key="10">
    <source>
        <dbReference type="EMBL" id="SFS58091.1"/>
    </source>
</evidence>
<evidence type="ECO:0000256" key="8">
    <source>
        <dbReference type="SAM" id="MobiDB-lite"/>
    </source>
</evidence>
<dbReference type="InterPro" id="IPR032818">
    <property type="entry name" value="DedA-like"/>
</dbReference>
<evidence type="ECO:0000256" key="4">
    <source>
        <dbReference type="ARBA" id="ARBA00022692"/>
    </source>
</evidence>
<accession>A0A1I6R043</accession>
<feature type="transmembrane region" description="Helical" evidence="7">
    <location>
        <begin position="173"/>
        <end position="192"/>
    </location>
</feature>
<dbReference type="Pfam" id="PF09335">
    <property type="entry name" value="VTT_dom"/>
    <property type="match status" value="1"/>
</dbReference>
<gene>
    <name evidence="10" type="ORF">SAMN05444716_102590</name>
</gene>
<reference evidence="11" key="1">
    <citation type="submission" date="2016-10" db="EMBL/GenBank/DDBJ databases">
        <authorList>
            <person name="Varghese N."/>
            <person name="Submissions S."/>
        </authorList>
    </citation>
    <scope>NUCLEOTIDE SEQUENCE [LARGE SCALE GENOMIC DNA]</scope>
    <source>
        <strain evidence="11">CGMCC 4.7047</strain>
    </source>
</reference>
<feature type="transmembrane region" description="Helical" evidence="7">
    <location>
        <begin position="143"/>
        <end position="161"/>
    </location>
</feature>
<evidence type="ECO:0000256" key="1">
    <source>
        <dbReference type="ARBA" id="ARBA00004651"/>
    </source>
</evidence>
<dbReference type="STRING" id="1176198.SAMN05444716_102590"/>
<dbReference type="AlphaFoldDB" id="A0A1I6R043"/>
<dbReference type="PANTHER" id="PTHR30353">
    <property type="entry name" value="INNER MEMBRANE PROTEIN DEDA-RELATED"/>
    <property type="match status" value="1"/>
</dbReference>
<comment type="similarity">
    <text evidence="2 7">Belongs to the DedA family.</text>
</comment>
<feature type="domain" description="VTT" evidence="9">
    <location>
        <begin position="31"/>
        <end position="163"/>
    </location>
</feature>
<evidence type="ECO:0000259" key="9">
    <source>
        <dbReference type="Pfam" id="PF09335"/>
    </source>
</evidence>
<evidence type="ECO:0000256" key="5">
    <source>
        <dbReference type="ARBA" id="ARBA00022989"/>
    </source>
</evidence>
<keyword evidence="6 7" id="KW-0472">Membrane</keyword>
<sequence length="239" mass="23934">MDADSLAAAAGHAEPWAYAVLFLATAAPLAPNGTLVVLAGALAARGDLSLLLVASAVLAGTLTGDLGLYGTARRLRGRTRARTRRWPLPGRPCTARLAELTGAASARLRSGGGAFLVPLRFVPCGRATGAAAAGLSGYPVARYATAAVVAEVSWTGLYVALGYGGHSAVSGPVPVWALGAVAGAAGALWWLAARRRRSPGPPAVPAAAPVTRPGGAPRPVPVPVPVALRGRPALARGAR</sequence>
<protein>
    <submittedName>
        <fullName evidence="10">Membrane protein DedA, SNARE-associated domain</fullName>
    </submittedName>
</protein>
<evidence type="ECO:0000313" key="11">
    <source>
        <dbReference type="Proteomes" id="UP000198873"/>
    </source>
</evidence>
<proteinExistence type="inferred from homology"/>
<dbReference type="GO" id="GO:0005886">
    <property type="term" value="C:plasma membrane"/>
    <property type="evidence" value="ECO:0007669"/>
    <property type="project" value="UniProtKB-SubCell"/>
</dbReference>
<comment type="subcellular location">
    <subcellularLocation>
        <location evidence="1 7">Cell membrane</location>
        <topology evidence="1 7">Multi-pass membrane protein</topology>
    </subcellularLocation>
</comment>
<organism evidence="10 11">
    <name type="scientific">Streptomyces harbinensis</name>
    <dbReference type="NCBI Taxonomy" id="1176198"/>
    <lineage>
        <taxon>Bacteria</taxon>
        <taxon>Bacillati</taxon>
        <taxon>Actinomycetota</taxon>
        <taxon>Actinomycetes</taxon>
        <taxon>Kitasatosporales</taxon>
        <taxon>Streptomycetaceae</taxon>
        <taxon>Streptomyces</taxon>
    </lineage>
</organism>
<feature type="transmembrane region" description="Helical" evidence="7">
    <location>
        <begin position="16"/>
        <end position="44"/>
    </location>
</feature>
<keyword evidence="3 7" id="KW-1003">Cell membrane</keyword>
<name>A0A1I6R043_9ACTN</name>
<evidence type="ECO:0000256" key="2">
    <source>
        <dbReference type="ARBA" id="ARBA00010792"/>
    </source>
</evidence>
<dbReference type="PANTHER" id="PTHR30353:SF0">
    <property type="entry name" value="TRANSMEMBRANE PROTEIN"/>
    <property type="match status" value="1"/>
</dbReference>
<dbReference type="RefSeq" id="WP_093842498.1">
    <property type="nucleotide sequence ID" value="NZ_FPAB01000002.1"/>
</dbReference>
<keyword evidence="11" id="KW-1185">Reference proteome</keyword>
<keyword evidence="5 7" id="KW-1133">Transmembrane helix</keyword>
<feature type="transmembrane region" description="Helical" evidence="7">
    <location>
        <begin position="50"/>
        <end position="72"/>
    </location>
</feature>
<keyword evidence="4 7" id="KW-0812">Transmembrane</keyword>
<feature type="compositionally biased region" description="Low complexity" evidence="8">
    <location>
        <begin position="205"/>
        <end position="215"/>
    </location>
</feature>
<feature type="region of interest" description="Disordered" evidence="8">
    <location>
        <begin position="201"/>
        <end position="223"/>
    </location>
</feature>
<evidence type="ECO:0000256" key="3">
    <source>
        <dbReference type="ARBA" id="ARBA00022475"/>
    </source>
</evidence>
<dbReference type="EMBL" id="FPAB01000002">
    <property type="protein sequence ID" value="SFS58091.1"/>
    <property type="molecule type" value="Genomic_DNA"/>
</dbReference>
<dbReference type="Proteomes" id="UP000198873">
    <property type="component" value="Unassembled WGS sequence"/>
</dbReference>